<evidence type="ECO:0000256" key="5">
    <source>
        <dbReference type="ARBA" id="ARBA00022605"/>
    </source>
</evidence>
<comment type="catalytic activity">
    <reaction evidence="9">
        <text>O-acetyl-L-serine + hydrogen sulfide = L-cysteine + acetate</text>
        <dbReference type="Rhea" id="RHEA:14829"/>
        <dbReference type="ChEBI" id="CHEBI:29919"/>
        <dbReference type="ChEBI" id="CHEBI:30089"/>
        <dbReference type="ChEBI" id="CHEBI:35235"/>
        <dbReference type="ChEBI" id="CHEBI:58340"/>
        <dbReference type="EC" id="2.5.1.47"/>
    </reaction>
</comment>
<dbReference type="PROSITE" id="PS00901">
    <property type="entry name" value="CYS_SYNTHASE"/>
    <property type="match status" value="1"/>
</dbReference>
<dbReference type="GO" id="GO:0006535">
    <property type="term" value="P:cysteine biosynthetic process from serine"/>
    <property type="evidence" value="ECO:0007669"/>
    <property type="project" value="InterPro"/>
</dbReference>
<evidence type="ECO:0000256" key="8">
    <source>
        <dbReference type="ARBA" id="ARBA00023192"/>
    </source>
</evidence>
<evidence type="ECO:0000256" key="7">
    <source>
        <dbReference type="ARBA" id="ARBA00022898"/>
    </source>
</evidence>
<dbReference type="FunFam" id="3.40.50.1100:FF:000002">
    <property type="entry name" value="Cysteine synthase"/>
    <property type="match status" value="1"/>
</dbReference>
<dbReference type="InterPro" id="IPR036052">
    <property type="entry name" value="TrpB-like_PALP_sf"/>
</dbReference>
<dbReference type="PANTHER" id="PTHR10314">
    <property type="entry name" value="CYSTATHIONINE BETA-SYNTHASE"/>
    <property type="match status" value="1"/>
</dbReference>
<keyword evidence="6" id="KW-0808">Transferase</keyword>
<evidence type="ECO:0000256" key="3">
    <source>
        <dbReference type="ARBA" id="ARBA00011738"/>
    </source>
</evidence>
<dbReference type="Gene3D" id="3.40.50.1100">
    <property type="match status" value="2"/>
</dbReference>
<name>A0A0B1SR40_OESDE</name>
<keyword evidence="5" id="KW-0028">Amino-acid biosynthesis</keyword>
<evidence type="ECO:0000256" key="4">
    <source>
        <dbReference type="ARBA" id="ARBA00012681"/>
    </source>
</evidence>
<comment type="similarity">
    <text evidence="2">Belongs to the cysteine synthase/cystathionine beta-synthase family.</text>
</comment>
<keyword evidence="7" id="KW-0663">Pyridoxal phosphate</keyword>
<keyword evidence="12" id="KW-1185">Reference proteome</keyword>
<sequence length="187" mass="20142">MSRDTMAQSGCDIIGNTPLVKLNKVTKGLDATIAVKLEYMNPAGSVKDRIALSMIEAAENEGKIFPGKTVLIEPTSGNVGIAMAYCAALKGYKLILTMPASMSVERRAILKAYGAEVVLTDPALAVNGAVERAKALAEVIPHAHILNQFGNPANPQAHYRTTGPEIWKQTEGKVTLQIFQQFFPIFT</sequence>
<dbReference type="EMBL" id="KN557777">
    <property type="protein sequence ID" value="KHJ87429.1"/>
    <property type="molecule type" value="Genomic_DNA"/>
</dbReference>
<dbReference type="OrthoDB" id="10259545at2759"/>
<dbReference type="GO" id="GO:0004124">
    <property type="term" value="F:cysteine synthase activity"/>
    <property type="evidence" value="ECO:0007669"/>
    <property type="project" value="UniProtKB-EC"/>
</dbReference>
<proteinExistence type="inferred from homology"/>
<accession>A0A0B1SR40</accession>
<evidence type="ECO:0000313" key="11">
    <source>
        <dbReference type="EMBL" id="KHJ87429.1"/>
    </source>
</evidence>
<dbReference type="AlphaFoldDB" id="A0A0B1SR40"/>
<dbReference type="Proteomes" id="UP000053660">
    <property type="component" value="Unassembled WGS sequence"/>
</dbReference>
<organism evidence="11 12">
    <name type="scientific">Oesophagostomum dentatum</name>
    <name type="common">Nodular worm</name>
    <dbReference type="NCBI Taxonomy" id="61180"/>
    <lineage>
        <taxon>Eukaryota</taxon>
        <taxon>Metazoa</taxon>
        <taxon>Ecdysozoa</taxon>
        <taxon>Nematoda</taxon>
        <taxon>Chromadorea</taxon>
        <taxon>Rhabditida</taxon>
        <taxon>Rhabditina</taxon>
        <taxon>Rhabditomorpha</taxon>
        <taxon>Strongyloidea</taxon>
        <taxon>Strongylidae</taxon>
        <taxon>Oesophagostomum</taxon>
    </lineage>
</organism>
<dbReference type="SUPFAM" id="SSF53686">
    <property type="entry name" value="Tryptophan synthase beta subunit-like PLP-dependent enzymes"/>
    <property type="match status" value="1"/>
</dbReference>
<evidence type="ECO:0000259" key="10">
    <source>
        <dbReference type="Pfam" id="PF00291"/>
    </source>
</evidence>
<evidence type="ECO:0000256" key="2">
    <source>
        <dbReference type="ARBA" id="ARBA00007103"/>
    </source>
</evidence>
<dbReference type="InterPro" id="IPR050214">
    <property type="entry name" value="Cys_Synth/Cystath_Beta-Synth"/>
</dbReference>
<evidence type="ECO:0000313" key="12">
    <source>
        <dbReference type="Proteomes" id="UP000053660"/>
    </source>
</evidence>
<reference evidence="11 12" key="1">
    <citation type="submission" date="2014-03" db="EMBL/GenBank/DDBJ databases">
        <title>Draft genome of the hookworm Oesophagostomum dentatum.</title>
        <authorList>
            <person name="Mitreva M."/>
        </authorList>
    </citation>
    <scope>NUCLEOTIDE SEQUENCE [LARGE SCALE GENOMIC DNA]</scope>
    <source>
        <strain evidence="11 12">OD-Hann</strain>
    </source>
</reference>
<gene>
    <name evidence="11" type="ORF">OESDEN_12797</name>
</gene>
<evidence type="ECO:0000256" key="6">
    <source>
        <dbReference type="ARBA" id="ARBA00022679"/>
    </source>
</evidence>
<dbReference type="EC" id="2.5.1.47" evidence="4"/>
<protein>
    <recommendedName>
        <fullName evidence="4">cysteine synthase</fullName>
        <ecNumber evidence="4">2.5.1.47</ecNumber>
    </recommendedName>
</protein>
<comment type="cofactor">
    <cofactor evidence="1">
        <name>pyridoxal 5'-phosphate</name>
        <dbReference type="ChEBI" id="CHEBI:597326"/>
    </cofactor>
</comment>
<evidence type="ECO:0000256" key="1">
    <source>
        <dbReference type="ARBA" id="ARBA00001933"/>
    </source>
</evidence>
<dbReference type="Pfam" id="PF00291">
    <property type="entry name" value="PALP"/>
    <property type="match status" value="1"/>
</dbReference>
<feature type="domain" description="Tryptophan synthase beta chain-like PALP" evidence="10">
    <location>
        <begin position="13"/>
        <end position="175"/>
    </location>
</feature>
<evidence type="ECO:0000256" key="9">
    <source>
        <dbReference type="ARBA" id="ARBA00047931"/>
    </source>
</evidence>
<dbReference type="CDD" id="cd01561">
    <property type="entry name" value="CBS_like"/>
    <property type="match status" value="1"/>
</dbReference>
<comment type="subunit">
    <text evidence="3">Homodimer.</text>
</comment>
<keyword evidence="8" id="KW-0198">Cysteine biosynthesis</keyword>
<dbReference type="InterPro" id="IPR001216">
    <property type="entry name" value="P-phosphate_BS"/>
</dbReference>
<dbReference type="InterPro" id="IPR001926">
    <property type="entry name" value="TrpB-like_PALP"/>
</dbReference>